<evidence type="ECO:0000256" key="1">
    <source>
        <dbReference type="SAM" id="MobiDB-lite"/>
    </source>
</evidence>
<name>A0A7W7C4Q5_9PSEU</name>
<feature type="signal peptide" evidence="2">
    <location>
        <begin position="1"/>
        <end position="27"/>
    </location>
</feature>
<dbReference type="Proteomes" id="UP000533598">
    <property type="component" value="Unassembled WGS sequence"/>
</dbReference>
<protein>
    <submittedName>
        <fullName evidence="3">Uncharacterized protein</fullName>
    </submittedName>
</protein>
<evidence type="ECO:0000313" key="4">
    <source>
        <dbReference type="Proteomes" id="UP000533598"/>
    </source>
</evidence>
<dbReference type="RefSeq" id="WP_185000628.1">
    <property type="nucleotide sequence ID" value="NZ_BAAAUI010000003.1"/>
</dbReference>
<keyword evidence="4" id="KW-1185">Reference proteome</keyword>
<evidence type="ECO:0000313" key="3">
    <source>
        <dbReference type="EMBL" id="MBB4674517.1"/>
    </source>
</evidence>
<sequence length="405" mass="43393">MVRSTFTRACTPVLALSLLLFATPANAAPAPESITSFQGSDEIGGHELHRYDNGSGTVAESAYPKPRRFNGVSTESRLIGASLGGRQALFQAVAANPDGTLALAVGLPGATELKSWNQRFGAGEVPIDLTPDGRGVVTTQQAGPAETVLRRYPVHRAGAGIPLARLPEAKPYPDQAVFQYGGNYDRVNGKHVNVDLGYGQDRLYVRGASGPLWARYGGTFGPISTPDGAVADRILLSPSGIAVVRTPKGFWRISAGRMEPLPAGMFGADRGERVFGENFNGNEHRSALSIKGDKIAYAVPPPTLPDFESLAVLDLRTGATSRYALPPNSMTFPFIPWILGSAAWSWRDDSVYLMRHNQWLSPHQPRMLTVQSVRLSDGVVSTLWPTNGGSVRGFRPALLGADVHP</sequence>
<organism evidence="3 4">
    <name type="scientific">Crossiella cryophila</name>
    <dbReference type="NCBI Taxonomy" id="43355"/>
    <lineage>
        <taxon>Bacteria</taxon>
        <taxon>Bacillati</taxon>
        <taxon>Actinomycetota</taxon>
        <taxon>Actinomycetes</taxon>
        <taxon>Pseudonocardiales</taxon>
        <taxon>Pseudonocardiaceae</taxon>
        <taxon>Crossiella</taxon>
    </lineage>
</organism>
<feature type="compositionally biased region" description="Basic and acidic residues" evidence="1">
    <location>
        <begin position="43"/>
        <end position="52"/>
    </location>
</feature>
<evidence type="ECO:0000256" key="2">
    <source>
        <dbReference type="SAM" id="SignalP"/>
    </source>
</evidence>
<dbReference type="AlphaFoldDB" id="A0A7W7C4Q5"/>
<dbReference type="EMBL" id="JACHMH010000001">
    <property type="protein sequence ID" value="MBB4674517.1"/>
    <property type="molecule type" value="Genomic_DNA"/>
</dbReference>
<gene>
    <name evidence="3" type="ORF">HNR67_000635</name>
</gene>
<reference evidence="3 4" key="1">
    <citation type="submission" date="2020-08" db="EMBL/GenBank/DDBJ databases">
        <title>Sequencing the genomes of 1000 actinobacteria strains.</title>
        <authorList>
            <person name="Klenk H.-P."/>
        </authorList>
    </citation>
    <scope>NUCLEOTIDE SEQUENCE [LARGE SCALE GENOMIC DNA]</scope>
    <source>
        <strain evidence="3 4">DSM 44230</strain>
    </source>
</reference>
<keyword evidence="2" id="KW-0732">Signal</keyword>
<accession>A0A7W7C4Q5</accession>
<proteinExistence type="predicted"/>
<feature type="chain" id="PRO_5031373009" evidence="2">
    <location>
        <begin position="28"/>
        <end position="405"/>
    </location>
</feature>
<feature type="region of interest" description="Disordered" evidence="1">
    <location>
        <begin position="38"/>
        <end position="69"/>
    </location>
</feature>
<comment type="caution">
    <text evidence="3">The sequence shown here is derived from an EMBL/GenBank/DDBJ whole genome shotgun (WGS) entry which is preliminary data.</text>
</comment>